<reference evidence="1" key="2">
    <citation type="journal article" date="2015" name="Data Brief">
        <title>Shoot transcriptome of the giant reed, Arundo donax.</title>
        <authorList>
            <person name="Barrero R.A."/>
            <person name="Guerrero F.D."/>
            <person name="Moolhuijzen P."/>
            <person name="Goolsby J.A."/>
            <person name="Tidwell J."/>
            <person name="Bellgard S.E."/>
            <person name="Bellgard M.I."/>
        </authorList>
    </citation>
    <scope>NUCLEOTIDE SEQUENCE</scope>
    <source>
        <tissue evidence="1">Shoot tissue taken approximately 20 cm above the soil surface</tissue>
    </source>
</reference>
<accession>A0A0A9HC70</accession>
<protein>
    <submittedName>
        <fullName evidence="1">Uncharacterized protein</fullName>
    </submittedName>
</protein>
<sequence>MGGRRRRMSVLLFDTRLVATLVSFVLLAPC</sequence>
<dbReference type="AlphaFoldDB" id="A0A0A9HC70"/>
<name>A0A0A9HC70_ARUDO</name>
<reference evidence="1" key="1">
    <citation type="submission" date="2014-09" db="EMBL/GenBank/DDBJ databases">
        <authorList>
            <person name="Magalhaes I.L.F."/>
            <person name="Oliveira U."/>
            <person name="Santos F.R."/>
            <person name="Vidigal T.H.D.A."/>
            <person name="Brescovit A.D."/>
            <person name="Santos A.J."/>
        </authorList>
    </citation>
    <scope>NUCLEOTIDE SEQUENCE</scope>
    <source>
        <tissue evidence="1">Shoot tissue taken approximately 20 cm above the soil surface</tissue>
    </source>
</reference>
<proteinExistence type="predicted"/>
<organism evidence="1">
    <name type="scientific">Arundo donax</name>
    <name type="common">Giant reed</name>
    <name type="synonym">Donax arundinaceus</name>
    <dbReference type="NCBI Taxonomy" id="35708"/>
    <lineage>
        <taxon>Eukaryota</taxon>
        <taxon>Viridiplantae</taxon>
        <taxon>Streptophyta</taxon>
        <taxon>Embryophyta</taxon>
        <taxon>Tracheophyta</taxon>
        <taxon>Spermatophyta</taxon>
        <taxon>Magnoliopsida</taxon>
        <taxon>Liliopsida</taxon>
        <taxon>Poales</taxon>
        <taxon>Poaceae</taxon>
        <taxon>PACMAD clade</taxon>
        <taxon>Arundinoideae</taxon>
        <taxon>Arundineae</taxon>
        <taxon>Arundo</taxon>
    </lineage>
</organism>
<evidence type="ECO:0000313" key="1">
    <source>
        <dbReference type="EMBL" id="JAE33409.1"/>
    </source>
</evidence>
<dbReference type="EMBL" id="GBRH01164487">
    <property type="protein sequence ID" value="JAE33409.1"/>
    <property type="molecule type" value="Transcribed_RNA"/>
</dbReference>